<protein>
    <submittedName>
        <fullName evidence="1">Uncharacterized protein</fullName>
    </submittedName>
</protein>
<sequence length="158" mass="18052">MDADNNGSNTSVDATEAPFKFPLVWPGPNEPPLKGSIYHSRVVPEYWLGWMPHDEELFDLIDPNETNPTLVSVQRGLFERWAQHDYTHNFDPECARTVSSLHDIENQSGKNKNEAKMRLIRLCTNEKPCEVDGVYIGMCTEVVGTTKLPVWFRNSDEE</sequence>
<evidence type="ECO:0000313" key="1">
    <source>
        <dbReference type="EMBL" id="TCD69137.1"/>
    </source>
</evidence>
<gene>
    <name evidence="1" type="ORF">EIP91_008613</name>
</gene>
<dbReference type="AlphaFoldDB" id="A0A4V2MX87"/>
<dbReference type="Proteomes" id="UP000292702">
    <property type="component" value="Unassembled WGS sequence"/>
</dbReference>
<comment type="caution">
    <text evidence="1">The sequence shown here is derived from an EMBL/GenBank/DDBJ whole genome shotgun (WGS) entry which is preliminary data.</text>
</comment>
<accession>A0A4V2MX87</accession>
<keyword evidence="2" id="KW-1185">Reference proteome</keyword>
<organism evidence="1 2">
    <name type="scientific">Steccherinum ochraceum</name>
    <dbReference type="NCBI Taxonomy" id="92696"/>
    <lineage>
        <taxon>Eukaryota</taxon>
        <taxon>Fungi</taxon>
        <taxon>Dikarya</taxon>
        <taxon>Basidiomycota</taxon>
        <taxon>Agaricomycotina</taxon>
        <taxon>Agaricomycetes</taxon>
        <taxon>Polyporales</taxon>
        <taxon>Steccherinaceae</taxon>
        <taxon>Steccherinum</taxon>
    </lineage>
</organism>
<proteinExistence type="predicted"/>
<dbReference type="EMBL" id="RWJN01000048">
    <property type="protein sequence ID" value="TCD69137.1"/>
    <property type="molecule type" value="Genomic_DNA"/>
</dbReference>
<evidence type="ECO:0000313" key="2">
    <source>
        <dbReference type="Proteomes" id="UP000292702"/>
    </source>
</evidence>
<reference evidence="1 2" key="1">
    <citation type="submission" date="2018-11" db="EMBL/GenBank/DDBJ databases">
        <title>Genome assembly of Steccherinum ochraceum LE-BIN_3174, the white-rot fungus of the Steccherinaceae family (The Residual Polyporoid clade, Polyporales, Basidiomycota).</title>
        <authorList>
            <person name="Fedorova T.V."/>
            <person name="Glazunova O.A."/>
            <person name="Landesman E.O."/>
            <person name="Moiseenko K.V."/>
            <person name="Psurtseva N.V."/>
            <person name="Savinova O.S."/>
            <person name="Shakhova N.V."/>
            <person name="Tyazhelova T.V."/>
            <person name="Vasina D.V."/>
        </authorList>
    </citation>
    <scope>NUCLEOTIDE SEQUENCE [LARGE SCALE GENOMIC DNA]</scope>
    <source>
        <strain evidence="1 2">LE-BIN_3174</strain>
    </source>
</reference>
<name>A0A4V2MX87_9APHY</name>